<evidence type="ECO:0000256" key="2">
    <source>
        <dbReference type="SAM" id="Phobius"/>
    </source>
</evidence>
<keyword evidence="2" id="KW-0472">Membrane</keyword>
<evidence type="ECO:0000313" key="3">
    <source>
        <dbReference type="EMBL" id="SEO53465.1"/>
    </source>
</evidence>
<dbReference type="Proteomes" id="UP000199657">
    <property type="component" value="Unassembled WGS sequence"/>
</dbReference>
<dbReference type="RefSeq" id="WP_091639758.1">
    <property type="nucleotide sequence ID" value="NZ_FOEG01000001.1"/>
</dbReference>
<feature type="compositionally biased region" description="Acidic residues" evidence="1">
    <location>
        <begin position="134"/>
        <end position="144"/>
    </location>
</feature>
<dbReference type="EMBL" id="FOEG01000001">
    <property type="protein sequence ID" value="SEO53465.1"/>
    <property type="molecule type" value="Genomic_DNA"/>
</dbReference>
<name>A0A1H8QGV7_9GAMM</name>
<sequence length="211" mass="24097">MSGSELLLVIILGELVIIVGLILILTVFMGGRRRSRDKRAAENLAHSVRSTEKTRDKRLRQLLEERYGYTGDELEAQVNHLLEAEKQFYTRFLDLYLNRDPQSAEKVHQYLQDVIRPYTEMEPVATPDAAAPPDDTESDDETAPDGDSAPTPSYDKRDMLEEIQLYRQTLNQVFAEYTAMFGIKQDSTRELSAQEIRQRMESGQLAGPETQ</sequence>
<gene>
    <name evidence="3" type="ORF">SAMN04488052_101580</name>
</gene>
<protein>
    <submittedName>
        <fullName evidence="3">Uncharacterized protein</fullName>
    </submittedName>
</protein>
<dbReference type="AlphaFoldDB" id="A0A1H8QGV7"/>
<organism evidence="3 4">
    <name type="scientific">Aquisalimonas asiatica</name>
    <dbReference type="NCBI Taxonomy" id="406100"/>
    <lineage>
        <taxon>Bacteria</taxon>
        <taxon>Pseudomonadati</taxon>
        <taxon>Pseudomonadota</taxon>
        <taxon>Gammaproteobacteria</taxon>
        <taxon>Chromatiales</taxon>
        <taxon>Ectothiorhodospiraceae</taxon>
        <taxon>Aquisalimonas</taxon>
    </lineage>
</organism>
<evidence type="ECO:0000256" key="1">
    <source>
        <dbReference type="SAM" id="MobiDB-lite"/>
    </source>
</evidence>
<proteinExistence type="predicted"/>
<dbReference type="STRING" id="406100.SAMN04488052_101580"/>
<keyword evidence="4" id="KW-1185">Reference proteome</keyword>
<keyword evidence="2" id="KW-0812">Transmembrane</keyword>
<feature type="compositionally biased region" description="Low complexity" evidence="1">
    <location>
        <begin position="124"/>
        <end position="133"/>
    </location>
</feature>
<feature type="transmembrane region" description="Helical" evidence="2">
    <location>
        <begin position="6"/>
        <end position="29"/>
    </location>
</feature>
<reference evidence="3 4" key="1">
    <citation type="submission" date="2016-10" db="EMBL/GenBank/DDBJ databases">
        <authorList>
            <person name="de Groot N.N."/>
        </authorList>
    </citation>
    <scope>NUCLEOTIDE SEQUENCE [LARGE SCALE GENOMIC DNA]</scope>
    <source>
        <strain evidence="3 4">CGMCC 1.6291</strain>
    </source>
</reference>
<feature type="region of interest" description="Disordered" evidence="1">
    <location>
        <begin position="124"/>
        <end position="156"/>
    </location>
</feature>
<keyword evidence="2" id="KW-1133">Transmembrane helix</keyword>
<accession>A0A1H8QGV7</accession>
<evidence type="ECO:0000313" key="4">
    <source>
        <dbReference type="Proteomes" id="UP000199657"/>
    </source>
</evidence>